<dbReference type="Pfam" id="PF11659">
    <property type="entry name" value="DUF3261"/>
    <property type="match status" value="1"/>
</dbReference>
<feature type="signal peptide" evidence="1">
    <location>
        <begin position="1"/>
        <end position="24"/>
    </location>
</feature>
<dbReference type="OrthoDB" id="6708426at2"/>
<feature type="chain" id="PRO_5012081114" description="DUF3261 domain-containing protein" evidence="1">
    <location>
        <begin position="25"/>
        <end position="175"/>
    </location>
</feature>
<accession>A0A217EHP3</accession>
<keyword evidence="3" id="KW-1185">Reference proteome</keyword>
<reference evidence="3" key="1">
    <citation type="submission" date="2017-06" db="EMBL/GenBank/DDBJ databases">
        <authorList>
            <person name="Varghese N."/>
            <person name="Submissions S."/>
        </authorList>
    </citation>
    <scope>NUCLEOTIDE SEQUENCE [LARGE SCALE GENOMIC DNA]</scope>
    <source>
        <strain evidence="3">ANC 5114</strain>
    </source>
</reference>
<dbReference type="RefSeq" id="WP_088823959.1">
    <property type="nucleotide sequence ID" value="NZ_FZLN01000003.1"/>
</dbReference>
<evidence type="ECO:0000313" key="2">
    <source>
        <dbReference type="EMBL" id="SNQ29877.1"/>
    </source>
</evidence>
<evidence type="ECO:0000313" key="3">
    <source>
        <dbReference type="Proteomes" id="UP000243463"/>
    </source>
</evidence>
<organism evidence="2 3">
    <name type="scientific">Acinetobacter apis</name>
    <dbReference type="NCBI Taxonomy" id="1229165"/>
    <lineage>
        <taxon>Bacteria</taxon>
        <taxon>Pseudomonadati</taxon>
        <taxon>Pseudomonadota</taxon>
        <taxon>Gammaproteobacteria</taxon>
        <taxon>Moraxellales</taxon>
        <taxon>Moraxellaceae</taxon>
        <taxon>Acinetobacter</taxon>
    </lineage>
</organism>
<dbReference type="AlphaFoldDB" id="A0A217EHP3"/>
<dbReference type="Proteomes" id="UP000243463">
    <property type="component" value="Unassembled WGS sequence"/>
</dbReference>
<dbReference type="EMBL" id="FZLN01000003">
    <property type="protein sequence ID" value="SNQ29877.1"/>
    <property type="molecule type" value="Genomic_DNA"/>
</dbReference>
<evidence type="ECO:0008006" key="4">
    <source>
        <dbReference type="Google" id="ProtNLM"/>
    </source>
</evidence>
<evidence type="ECO:0000256" key="1">
    <source>
        <dbReference type="SAM" id="SignalP"/>
    </source>
</evidence>
<name>A0A217EHP3_9GAMM</name>
<gene>
    <name evidence="2" type="ORF">SAMN05444584_1848</name>
</gene>
<dbReference type="PROSITE" id="PS51257">
    <property type="entry name" value="PROKAR_LIPOPROTEIN"/>
    <property type="match status" value="1"/>
</dbReference>
<keyword evidence="1" id="KW-0732">Signal</keyword>
<sequence length="175" mass="20095">MRNCIRFAKILLLVGLVVLGAACQAPQVQGLRSVDWQVKSSYQRQDMLEMQWKKTTFSLLLYQEEKAGVLSMVGLSLTGQPLFELTFDGKQVRIQQRIDAMRLLPFDFLVRDILFATYPAFQPQNSKVILDQSHHYIDINNTRVLDIDIQPQQVVLQNIQVPYSIVFSQIPEGLQ</sequence>
<protein>
    <recommendedName>
        <fullName evidence="4">DUF3261 domain-containing protein</fullName>
    </recommendedName>
</protein>
<proteinExistence type="predicted"/>
<dbReference type="InterPro" id="IPR021675">
    <property type="entry name" value="DUF3261"/>
</dbReference>